<protein>
    <submittedName>
        <fullName evidence="1">Uncharacterized protein</fullName>
    </submittedName>
</protein>
<reference evidence="2" key="1">
    <citation type="journal article" date="2023" name="Nat. Plants">
        <title>Single-cell RNA sequencing provides a high-resolution roadmap for understanding the multicellular compartmentation of specialized metabolism.</title>
        <authorList>
            <person name="Sun S."/>
            <person name="Shen X."/>
            <person name="Li Y."/>
            <person name="Li Y."/>
            <person name="Wang S."/>
            <person name="Li R."/>
            <person name="Zhang H."/>
            <person name="Shen G."/>
            <person name="Guo B."/>
            <person name="Wei J."/>
            <person name="Xu J."/>
            <person name="St-Pierre B."/>
            <person name="Chen S."/>
            <person name="Sun C."/>
        </authorList>
    </citation>
    <scope>NUCLEOTIDE SEQUENCE [LARGE SCALE GENOMIC DNA]</scope>
</reference>
<sequence>MTIQVDKDLLVVLETGDVQYHNHKIPIKILIELKKNDAGNNRLLLLSQRLSLSSVSVNVACFAAKEGHMVWPGTRRGDDDFDHVTNRIGRVEGRTVSASSRDLRGRHSTSDIPSIPTPFATGIYYDTCAQGSSTQPSHIPIMSRPPLPSHRPRTLVPYDIYGSSHPSSQPHPCYMIPMYMLLRFILIYPIDPKFRNL</sequence>
<evidence type="ECO:0000313" key="1">
    <source>
        <dbReference type="EMBL" id="KAI5662373.1"/>
    </source>
</evidence>
<evidence type="ECO:0000313" key="2">
    <source>
        <dbReference type="Proteomes" id="UP001060085"/>
    </source>
</evidence>
<comment type="caution">
    <text evidence="1">The sequence shown here is derived from an EMBL/GenBank/DDBJ whole genome shotgun (WGS) entry which is preliminary data.</text>
</comment>
<dbReference type="Proteomes" id="UP001060085">
    <property type="component" value="Linkage Group LG05"/>
</dbReference>
<name>A0ACC0AQZ8_CATRO</name>
<proteinExistence type="predicted"/>
<organism evidence="1 2">
    <name type="scientific">Catharanthus roseus</name>
    <name type="common">Madagascar periwinkle</name>
    <name type="synonym">Vinca rosea</name>
    <dbReference type="NCBI Taxonomy" id="4058"/>
    <lineage>
        <taxon>Eukaryota</taxon>
        <taxon>Viridiplantae</taxon>
        <taxon>Streptophyta</taxon>
        <taxon>Embryophyta</taxon>
        <taxon>Tracheophyta</taxon>
        <taxon>Spermatophyta</taxon>
        <taxon>Magnoliopsida</taxon>
        <taxon>eudicotyledons</taxon>
        <taxon>Gunneridae</taxon>
        <taxon>Pentapetalae</taxon>
        <taxon>asterids</taxon>
        <taxon>lamiids</taxon>
        <taxon>Gentianales</taxon>
        <taxon>Apocynaceae</taxon>
        <taxon>Rauvolfioideae</taxon>
        <taxon>Vinceae</taxon>
        <taxon>Catharanthinae</taxon>
        <taxon>Catharanthus</taxon>
    </lineage>
</organism>
<dbReference type="EMBL" id="CM044705">
    <property type="protein sequence ID" value="KAI5662373.1"/>
    <property type="molecule type" value="Genomic_DNA"/>
</dbReference>
<keyword evidence="2" id="KW-1185">Reference proteome</keyword>
<gene>
    <name evidence="1" type="ORF">M9H77_21696</name>
</gene>
<accession>A0ACC0AQZ8</accession>